<sequence length="1285" mass="139829">MIRNIILLVIVVSFINKADLYAQQGKVDKNFNVRDDGTIGDGFDNTVRTLFLQSDEKLIVGGDFLTLNGIQLSYLTRLNTDGSIDESFQMGNGFNGKVYSVCVQPDGKIIVGGSFTAYNGVSVGRLIRLNTDGSQDISFNTAIAAATGIIYKVGLQSDGKIIIVGSFTKYNAVTVNRIARVLPNGTLDPSFNTGTGASALITNIEILPDQKIIVAGAFTVFNGVSANRIVRLHSDGRVDEHFSIGNAFNDDVNAIAVQSDGKIILGGKFTNYNGNSANRIIRINYDGTLDSGFLSGSGLSKNAVQVIKIDASGTIAVGGSFTGYYNNSEVNRLFFLNANGTIRNDFYTGAGPGSASVLGLESTADRSWYIAGSFSVFDSLNQGRLTRIDSGGEQDTGYLAAGIGFDNSVLKVLPLASKQTMVFGNFTRFNGAFSSRIARVLENGTLDDTFNSKQLGANNSIKTAVLQADDKIVFGGNFTKYNESTCNRIARILADGTVDLTFSLGSGFNNQVYAMALQPDQKIIVGGNFTSYNTVQVGRIVRLLANGLLDVDFNVGLGANAIVEAVLVQPDGKILIGGRFTSFDGTMVSGLVRLHEDGSIDATFNTGSGFDKKVSAIALQSDQKIIVGGSFLMYNGTPQKRILRLNSNGSLDTTFDSGSGFSKGDVLSILVQPDDRILVGGTFSGTYKSTACLRLIRLLKLGDYDNSFQANLNNKVRTMHFTADRKLMIGGDFNSVSGESKHRVARLKICLEATDWNGIAWSNGFPSAGKEVTFSEDYPGLTATAICNCTIKEGKTVTLLSGNTLGVEFDYNGLGTLVLNNAASLYQDDDEIVNTGIVQVLRKSSPILKFDYTYWASPVVDQKLIAVSPKTLSDKFFSYNYELDHWSIEDPQHTMTPGKGYCIRGPQDFSATTASAYDAIFKGVPNNGKISLGLGKENTFNLIGNPYPSALSADLFLDKNSQNIKGTLYFWTHNTPIKDHKYTSDDYAVYNLLGGVGTRAALSYGIEETAPDGTIASNQAFFVVSKNTGVVAFDNSMRIIGQNTSFFKTGINNKKQIRTGIEKHRIWLDFENREGIFKQILVGYVYGAPDVSVDSFNSESFKGNKWADFYSILENKHLVIQGITAVFDKSDSISLGYETAVEGEFSIKIAKKEGLYENLNVYLEDKTKGITHNLREAPYLFTTEKGVFQERFVIHYTEKTLKKEALEKLEDGVQITVKDKSINVVAAKTNIKSVHFFDVSGKLLFYKDKIDARSFQFSNPSCSNQLLIVKVVLENNHTITQKIVF</sequence>
<proteinExistence type="predicted"/>
<dbReference type="EMBL" id="JAWXVI010000010">
    <property type="protein sequence ID" value="MDX6191577.1"/>
    <property type="molecule type" value="Genomic_DNA"/>
</dbReference>
<keyword evidence="2" id="KW-1185">Reference proteome</keyword>
<dbReference type="Pfam" id="PF17164">
    <property type="entry name" value="DUF5122"/>
    <property type="match status" value="13"/>
</dbReference>
<dbReference type="NCBIfam" id="NF033708">
    <property type="entry name" value="T9SS_Cterm_ChiA"/>
    <property type="match status" value="1"/>
</dbReference>
<evidence type="ECO:0000313" key="2">
    <source>
        <dbReference type="Proteomes" id="UP001273350"/>
    </source>
</evidence>
<dbReference type="SUPFAM" id="SSF63829">
    <property type="entry name" value="Calcium-dependent phosphotriesterase"/>
    <property type="match status" value="2"/>
</dbReference>
<name>A0ABU4RG78_9FLAO</name>
<accession>A0ABU4RG78</accession>
<organism evidence="1 2">
    <name type="scientific">Flavobacterium cupriresistens</name>
    <dbReference type="NCBI Taxonomy" id="2893885"/>
    <lineage>
        <taxon>Bacteria</taxon>
        <taxon>Pseudomonadati</taxon>
        <taxon>Bacteroidota</taxon>
        <taxon>Flavobacteriia</taxon>
        <taxon>Flavobacteriales</taxon>
        <taxon>Flavobacteriaceae</taxon>
        <taxon>Flavobacterium</taxon>
    </lineage>
</organism>
<dbReference type="RefSeq" id="WP_230003830.1">
    <property type="nucleotide sequence ID" value="NZ_CP087134.1"/>
</dbReference>
<dbReference type="InterPro" id="IPR013431">
    <property type="entry name" value="Delta_60_rpt"/>
</dbReference>
<dbReference type="Gene3D" id="2.80.10.50">
    <property type="match status" value="6"/>
</dbReference>
<reference evidence="1 2" key="1">
    <citation type="submission" date="2023-11" db="EMBL/GenBank/DDBJ databases">
        <title>Unpublished Manusciprt.</title>
        <authorList>
            <person name="Saticioglu I.B."/>
            <person name="Ay H."/>
            <person name="Ajmi N."/>
            <person name="Altun S."/>
            <person name="Duman M."/>
        </authorList>
    </citation>
    <scope>NUCLEOTIDE SEQUENCE [LARGE SCALE GENOMIC DNA]</scope>
    <source>
        <strain evidence="1 2">Fl-318</strain>
    </source>
</reference>
<evidence type="ECO:0000313" key="1">
    <source>
        <dbReference type="EMBL" id="MDX6191577.1"/>
    </source>
</evidence>
<dbReference type="NCBIfam" id="TIGR02608">
    <property type="entry name" value="delta_60_rpt"/>
    <property type="match status" value="9"/>
</dbReference>
<dbReference type="SUPFAM" id="SSF101898">
    <property type="entry name" value="NHL repeat"/>
    <property type="match status" value="1"/>
</dbReference>
<comment type="caution">
    <text evidence="1">The sequence shown here is derived from an EMBL/GenBank/DDBJ whole genome shotgun (WGS) entry which is preliminary data.</text>
</comment>
<protein>
    <submittedName>
        <fullName evidence="1">T9SS sorting signal type C domain-containing protein</fullName>
    </submittedName>
</protein>
<dbReference type="PANTHER" id="PTHR42754">
    <property type="entry name" value="ENDOGLUCANASE"/>
    <property type="match status" value="1"/>
</dbReference>
<dbReference type="PANTHER" id="PTHR42754:SF1">
    <property type="entry name" value="LIPOPROTEIN"/>
    <property type="match status" value="1"/>
</dbReference>
<dbReference type="Proteomes" id="UP001273350">
    <property type="component" value="Unassembled WGS sequence"/>
</dbReference>
<gene>
    <name evidence="1" type="ORF">SGQ83_19640</name>
</gene>